<dbReference type="GeneID" id="57399699"/>
<dbReference type="GO" id="GO:0043709">
    <property type="term" value="P:cell adhesion involved in single-species biofilm formation"/>
    <property type="evidence" value="ECO:0007669"/>
    <property type="project" value="TreeGrafter"/>
</dbReference>
<evidence type="ECO:0000313" key="7">
    <source>
        <dbReference type="EMBL" id="BCA30504.1"/>
    </source>
</evidence>
<sequence>MDLHIPTLVLVDVYILALLGILAGRAWRRGTPEPTLGYLSLTLLLGAFCTVLGSLRGLGMDWVPIIIGNVLLQLSCAASWTSMRVFAGRPVHLAGFLAGPLLWLALCAVPAFYASLPARIMLSCVLMITYTALAAFELWRARRSLQVSIAPAMALHLMHVATYGVRLALDRGEPFQRLVNGQASPFFAMLVFETLLYAIGVAFVTLAMVRERAELQYKHAAYSDPLTGVGNRRAFMDSGQALLERCARRGEGVVLLLCDLDNFKRLNDSYGHASGDAALVDFTRIVSARMRRHDVFGRIGGEEFACLLADADGATAVLVAERIRREFAESCPEAPGPLSVSIGVAGSGEAGYDLSRLLSLADKALYRAKAQGRNRVECYREAPAEPSGESAA</sequence>
<evidence type="ECO:0000256" key="2">
    <source>
        <dbReference type="ARBA" id="ARBA00004533"/>
    </source>
</evidence>
<comment type="catalytic activity">
    <reaction evidence="4">
        <text>2 GTP = 3',3'-c-di-GMP + 2 diphosphate</text>
        <dbReference type="Rhea" id="RHEA:24898"/>
        <dbReference type="ChEBI" id="CHEBI:33019"/>
        <dbReference type="ChEBI" id="CHEBI:37565"/>
        <dbReference type="ChEBI" id="CHEBI:58805"/>
        <dbReference type="EC" id="2.7.7.65"/>
    </reaction>
</comment>
<organism evidence="7 8">
    <name type="scientific">Metapseudomonas otitidis</name>
    <dbReference type="NCBI Taxonomy" id="319939"/>
    <lineage>
        <taxon>Bacteria</taxon>
        <taxon>Pseudomonadati</taxon>
        <taxon>Pseudomonadota</taxon>
        <taxon>Gammaproteobacteria</taxon>
        <taxon>Pseudomonadales</taxon>
        <taxon>Pseudomonadaceae</taxon>
        <taxon>Metapseudomonas</taxon>
    </lineage>
</organism>
<evidence type="ECO:0000256" key="5">
    <source>
        <dbReference type="SAM" id="Phobius"/>
    </source>
</evidence>
<reference evidence="7 8" key="1">
    <citation type="journal article" date="2020" name="Microbiol. Resour. Announc.">
        <title>Complete genome sequence of Pseudomonas otitidis strain MrB4, isolated from Lake Biwa in Japan.</title>
        <authorList>
            <person name="Miyazaki K."/>
            <person name="Hase E."/>
            <person name="Maruya T."/>
        </authorList>
    </citation>
    <scope>NUCLEOTIDE SEQUENCE [LARGE SCALE GENOMIC DNA]</scope>
    <source>
        <strain evidence="7 8">MrB4</strain>
    </source>
</reference>
<dbReference type="Proteomes" id="UP000501237">
    <property type="component" value="Chromosome"/>
</dbReference>
<feature type="transmembrane region" description="Helical" evidence="5">
    <location>
        <begin position="186"/>
        <end position="209"/>
    </location>
</feature>
<proteinExistence type="predicted"/>
<dbReference type="KEGG" id="poj:PtoMrB4_44810"/>
<dbReference type="EC" id="2.7.7.65" evidence="3"/>
<gene>
    <name evidence="7" type="ORF">PtoMrB4_44810</name>
</gene>
<name>A0A679GX36_9GAMM</name>
<comment type="cofactor">
    <cofactor evidence="1">
        <name>Mg(2+)</name>
        <dbReference type="ChEBI" id="CHEBI:18420"/>
    </cofactor>
</comment>
<dbReference type="Pfam" id="PF00990">
    <property type="entry name" value="GGDEF"/>
    <property type="match status" value="1"/>
</dbReference>
<dbReference type="InterPro" id="IPR043128">
    <property type="entry name" value="Rev_trsase/Diguanyl_cyclase"/>
</dbReference>
<feature type="transmembrane region" description="Helical" evidence="5">
    <location>
        <begin position="6"/>
        <end position="24"/>
    </location>
</feature>
<dbReference type="InterPro" id="IPR029787">
    <property type="entry name" value="Nucleotide_cyclase"/>
</dbReference>
<keyword evidence="5" id="KW-0812">Transmembrane</keyword>
<keyword evidence="5" id="KW-0472">Membrane</keyword>
<feature type="transmembrane region" description="Helical" evidence="5">
    <location>
        <begin position="93"/>
        <end position="114"/>
    </location>
</feature>
<dbReference type="GO" id="GO:0005886">
    <property type="term" value="C:plasma membrane"/>
    <property type="evidence" value="ECO:0007669"/>
    <property type="project" value="UniProtKB-SubCell"/>
</dbReference>
<dbReference type="InterPro" id="IPR050469">
    <property type="entry name" value="Diguanylate_Cyclase"/>
</dbReference>
<protein>
    <recommendedName>
        <fullName evidence="3">diguanylate cyclase</fullName>
        <ecNumber evidence="3">2.7.7.65</ecNumber>
    </recommendedName>
</protein>
<dbReference type="EMBL" id="AP022642">
    <property type="protein sequence ID" value="BCA30504.1"/>
    <property type="molecule type" value="Genomic_DNA"/>
</dbReference>
<feature type="transmembrane region" description="Helical" evidence="5">
    <location>
        <begin position="120"/>
        <end position="139"/>
    </location>
</feature>
<evidence type="ECO:0000256" key="4">
    <source>
        <dbReference type="ARBA" id="ARBA00034247"/>
    </source>
</evidence>
<dbReference type="NCBIfam" id="TIGR00254">
    <property type="entry name" value="GGDEF"/>
    <property type="match status" value="1"/>
</dbReference>
<dbReference type="PROSITE" id="PS50887">
    <property type="entry name" value="GGDEF"/>
    <property type="match status" value="1"/>
</dbReference>
<dbReference type="SMART" id="SM00267">
    <property type="entry name" value="GGDEF"/>
    <property type="match status" value="1"/>
</dbReference>
<feature type="domain" description="GGDEF" evidence="6">
    <location>
        <begin position="251"/>
        <end position="381"/>
    </location>
</feature>
<feature type="transmembrane region" description="Helical" evidence="5">
    <location>
        <begin position="146"/>
        <end position="166"/>
    </location>
</feature>
<evidence type="ECO:0000313" key="8">
    <source>
        <dbReference type="Proteomes" id="UP000501237"/>
    </source>
</evidence>
<dbReference type="GO" id="GO:1902201">
    <property type="term" value="P:negative regulation of bacterial-type flagellum-dependent cell motility"/>
    <property type="evidence" value="ECO:0007669"/>
    <property type="project" value="TreeGrafter"/>
</dbReference>
<dbReference type="PANTHER" id="PTHR45138:SF9">
    <property type="entry name" value="DIGUANYLATE CYCLASE DGCM-RELATED"/>
    <property type="match status" value="1"/>
</dbReference>
<dbReference type="AlphaFoldDB" id="A0A679GX36"/>
<evidence type="ECO:0000256" key="1">
    <source>
        <dbReference type="ARBA" id="ARBA00001946"/>
    </source>
</evidence>
<dbReference type="Gene3D" id="3.30.70.270">
    <property type="match status" value="1"/>
</dbReference>
<accession>A0A679GX36</accession>
<dbReference type="RefSeq" id="WP_142015027.1">
    <property type="nucleotide sequence ID" value="NZ_AP022642.1"/>
</dbReference>
<evidence type="ECO:0000256" key="3">
    <source>
        <dbReference type="ARBA" id="ARBA00012528"/>
    </source>
</evidence>
<dbReference type="GO" id="GO:0052621">
    <property type="term" value="F:diguanylate cyclase activity"/>
    <property type="evidence" value="ECO:0007669"/>
    <property type="project" value="UniProtKB-EC"/>
</dbReference>
<feature type="transmembrane region" description="Helical" evidence="5">
    <location>
        <begin position="36"/>
        <end position="56"/>
    </location>
</feature>
<comment type="subcellular location">
    <subcellularLocation>
        <location evidence="2">Cell inner membrane</location>
    </subcellularLocation>
</comment>
<evidence type="ECO:0000259" key="6">
    <source>
        <dbReference type="PROSITE" id="PS50887"/>
    </source>
</evidence>
<dbReference type="SUPFAM" id="SSF55073">
    <property type="entry name" value="Nucleotide cyclase"/>
    <property type="match status" value="1"/>
</dbReference>
<feature type="transmembrane region" description="Helical" evidence="5">
    <location>
        <begin position="62"/>
        <end position="81"/>
    </location>
</feature>
<dbReference type="InterPro" id="IPR000160">
    <property type="entry name" value="GGDEF_dom"/>
</dbReference>
<keyword evidence="5" id="KW-1133">Transmembrane helix</keyword>
<dbReference type="CDD" id="cd01949">
    <property type="entry name" value="GGDEF"/>
    <property type="match status" value="1"/>
</dbReference>
<dbReference type="FunFam" id="3.30.70.270:FF:000001">
    <property type="entry name" value="Diguanylate cyclase domain protein"/>
    <property type="match status" value="1"/>
</dbReference>
<dbReference type="PANTHER" id="PTHR45138">
    <property type="entry name" value="REGULATORY COMPONENTS OF SENSORY TRANSDUCTION SYSTEM"/>
    <property type="match status" value="1"/>
</dbReference>